<dbReference type="EMBL" id="QLZR01000003">
    <property type="protein sequence ID" value="RAZ77732.1"/>
    <property type="molecule type" value="Genomic_DNA"/>
</dbReference>
<evidence type="ECO:0000259" key="4">
    <source>
        <dbReference type="Pfam" id="PF00535"/>
    </source>
</evidence>
<name>A0A365KX24_9BACL</name>
<comment type="similarity">
    <text evidence="1">Belongs to the glycosyltransferase 2 family.</text>
</comment>
<reference evidence="5 6" key="1">
    <citation type="submission" date="2018-06" db="EMBL/GenBank/DDBJ databases">
        <title>The draft genome sequences of strains SCU63 and S1.</title>
        <authorList>
            <person name="Gan L."/>
        </authorList>
    </citation>
    <scope>NUCLEOTIDE SEQUENCE [LARGE SCALE GENOMIC DNA]</scope>
    <source>
        <strain evidence="5 6">SCU63</strain>
    </source>
</reference>
<evidence type="ECO:0000256" key="2">
    <source>
        <dbReference type="ARBA" id="ARBA00022676"/>
    </source>
</evidence>
<evidence type="ECO:0000313" key="6">
    <source>
        <dbReference type="Proteomes" id="UP000251002"/>
    </source>
</evidence>
<comment type="caution">
    <text evidence="5">The sequence shown here is derived from an EMBL/GenBank/DDBJ whole genome shotgun (WGS) entry which is preliminary data.</text>
</comment>
<dbReference type="SUPFAM" id="SSF53448">
    <property type="entry name" value="Nucleotide-diphospho-sugar transferases"/>
    <property type="match status" value="1"/>
</dbReference>
<dbReference type="InterPro" id="IPR001173">
    <property type="entry name" value="Glyco_trans_2-like"/>
</dbReference>
<accession>A0A365KX24</accession>
<keyword evidence="6" id="KW-1185">Reference proteome</keyword>
<evidence type="ECO:0000256" key="1">
    <source>
        <dbReference type="ARBA" id="ARBA00006739"/>
    </source>
</evidence>
<keyword evidence="2" id="KW-0328">Glycosyltransferase</keyword>
<dbReference type="RefSeq" id="WP_112223459.1">
    <property type="nucleotide sequence ID" value="NZ_CP047673.1"/>
</dbReference>
<feature type="domain" description="Glycosyltransferase 2-like" evidence="4">
    <location>
        <begin position="7"/>
        <end position="163"/>
    </location>
</feature>
<dbReference type="Proteomes" id="UP000251002">
    <property type="component" value="Unassembled WGS sequence"/>
</dbReference>
<organism evidence="5 6">
    <name type="scientific">Planococcus halotolerans</name>
    <dbReference type="NCBI Taxonomy" id="2233542"/>
    <lineage>
        <taxon>Bacteria</taxon>
        <taxon>Bacillati</taxon>
        <taxon>Bacillota</taxon>
        <taxon>Bacilli</taxon>
        <taxon>Bacillales</taxon>
        <taxon>Caryophanaceae</taxon>
        <taxon>Planococcus</taxon>
    </lineage>
</organism>
<protein>
    <recommendedName>
        <fullName evidence="4">Glycosyltransferase 2-like domain-containing protein</fullName>
    </recommendedName>
</protein>
<dbReference type="GO" id="GO:0016757">
    <property type="term" value="F:glycosyltransferase activity"/>
    <property type="evidence" value="ECO:0007669"/>
    <property type="project" value="UniProtKB-KW"/>
</dbReference>
<sequence length="349" mass="40325">MSEKTVSVIVPVYNAEAFLEECINSVLRQTYPAIELLLINDGSTDGSGELCDRFAVEDSRIRVIHQPNAGPSVARNTGLQAVTGEYIQFIDSDDAIHPEMIARFMASIGSHPLLICGYRRVLKQNGRIFHSIHNPLPFSGEFSKQEFLTLFTALYPNFFIHYAWNKCYLASFIKEAGLQFNPNLDWGEDLLFNLEVIERCSSIRLIEDELYDYTHSNADSITSQYRVGFFDNTQMMQSMTRAFLKRNGSYHGEMKDAFERYYITRIMLGFWNLFHPKTSLTKEEKKQHIVRIMQDDQVKESLAYFSSGDEENRLVGSMIAQQEVGQLYDYLAMKSQSRMQQEPKEEKWI</sequence>
<dbReference type="Gene3D" id="3.90.550.10">
    <property type="entry name" value="Spore Coat Polysaccharide Biosynthesis Protein SpsA, Chain A"/>
    <property type="match status" value="1"/>
</dbReference>
<dbReference type="AlphaFoldDB" id="A0A365KX24"/>
<dbReference type="PANTHER" id="PTHR22916:SF51">
    <property type="entry name" value="GLYCOSYLTRANSFERASE EPSH-RELATED"/>
    <property type="match status" value="1"/>
</dbReference>
<dbReference type="InterPro" id="IPR029044">
    <property type="entry name" value="Nucleotide-diphossugar_trans"/>
</dbReference>
<dbReference type="PANTHER" id="PTHR22916">
    <property type="entry name" value="GLYCOSYLTRANSFERASE"/>
    <property type="match status" value="1"/>
</dbReference>
<dbReference type="CDD" id="cd00761">
    <property type="entry name" value="Glyco_tranf_GTA_type"/>
    <property type="match status" value="1"/>
</dbReference>
<gene>
    <name evidence="5" type="ORF">DP120_09630</name>
</gene>
<dbReference type="Pfam" id="PF00535">
    <property type="entry name" value="Glycos_transf_2"/>
    <property type="match status" value="1"/>
</dbReference>
<evidence type="ECO:0000256" key="3">
    <source>
        <dbReference type="ARBA" id="ARBA00022679"/>
    </source>
</evidence>
<evidence type="ECO:0000313" key="5">
    <source>
        <dbReference type="EMBL" id="RAZ77732.1"/>
    </source>
</evidence>
<proteinExistence type="inferred from homology"/>
<keyword evidence="3" id="KW-0808">Transferase</keyword>